<dbReference type="AlphaFoldDB" id="A0A1Y4N1G0"/>
<gene>
    <name evidence="1" type="ORF">B5F11_06045</name>
</gene>
<comment type="caution">
    <text evidence="1">The sequence shown here is derived from an EMBL/GenBank/DDBJ whole genome shotgun (WGS) entry which is preliminary data.</text>
</comment>
<dbReference type="Pfam" id="PF19553">
    <property type="entry name" value="DUF6076"/>
    <property type="match status" value="1"/>
</dbReference>
<evidence type="ECO:0000313" key="1">
    <source>
        <dbReference type="EMBL" id="OUP70197.1"/>
    </source>
</evidence>
<dbReference type="InterPro" id="IPR045722">
    <property type="entry name" value="DUF6076"/>
</dbReference>
<dbReference type="RefSeq" id="WP_087300271.1">
    <property type="nucleotide sequence ID" value="NZ_NFKP01000005.1"/>
</dbReference>
<dbReference type="EMBL" id="NFKP01000005">
    <property type="protein sequence ID" value="OUP70197.1"/>
    <property type="molecule type" value="Genomic_DNA"/>
</dbReference>
<dbReference type="Proteomes" id="UP000196386">
    <property type="component" value="Unassembled WGS sequence"/>
</dbReference>
<sequence>MFSSIAFYIGDKVLGLNGQEYPLGELTAEVLNISPEEYHELQRIMGSALDGMARYEETHQMQDWFNANEEMILLHRALTRHRLFRLLQEEGEILSEARTLTEQYSLFPGEETFVVGERDEEILHATEEYQSYLEHPEEYGGTERFSLRFGDERFVEDIPKPPIPPEPPEKTRALLIVPGSLAMKWNYYTTYCTNYGKALTDIASVCQTLRAFIRMGLSHLKELTPDNYVAALHTFLFHERSYKWIANPVEGTGFYTLMDDVRLHLIPRETTPDSGIFKVYEYYEADRLQTMLKLDFYKALEAGHLIRRCENCGRFFLLRKGYHTKYCDLPNPTNPKYTCAQLGYRLRGVKEEAEDSPLSQALYRCFQRLDKDCSRDNITTEERLRLREKAQELYHTARTKPGISYEAFNASLSAAELYPLCGVQRKSRPRGRPKRGT</sequence>
<accession>A0A1Y4N1G0</accession>
<reference evidence="2" key="1">
    <citation type="submission" date="2017-04" db="EMBL/GenBank/DDBJ databases">
        <title>Function of individual gut microbiota members based on whole genome sequencing of pure cultures obtained from chicken caecum.</title>
        <authorList>
            <person name="Medvecky M."/>
            <person name="Cejkova D."/>
            <person name="Polansky O."/>
            <person name="Karasova D."/>
            <person name="Kubasova T."/>
            <person name="Cizek A."/>
            <person name="Rychlik I."/>
        </authorList>
    </citation>
    <scope>NUCLEOTIDE SEQUENCE [LARGE SCALE GENOMIC DNA]</scope>
    <source>
        <strain evidence="2">An175</strain>
    </source>
</reference>
<organism evidence="1 2">
    <name type="scientific">Anaerotruncus colihominis</name>
    <dbReference type="NCBI Taxonomy" id="169435"/>
    <lineage>
        <taxon>Bacteria</taxon>
        <taxon>Bacillati</taxon>
        <taxon>Bacillota</taxon>
        <taxon>Clostridia</taxon>
        <taxon>Eubacteriales</taxon>
        <taxon>Oscillospiraceae</taxon>
        <taxon>Anaerotruncus</taxon>
    </lineage>
</organism>
<protein>
    <submittedName>
        <fullName evidence="1">Uncharacterized protein</fullName>
    </submittedName>
</protein>
<name>A0A1Y4N1G0_9FIRM</name>
<evidence type="ECO:0000313" key="2">
    <source>
        <dbReference type="Proteomes" id="UP000196386"/>
    </source>
</evidence>
<proteinExistence type="predicted"/>